<dbReference type="Gene3D" id="1.20.120.20">
    <property type="entry name" value="Apolipoprotein"/>
    <property type="match status" value="1"/>
</dbReference>
<evidence type="ECO:0000313" key="2">
    <source>
        <dbReference type="Proteomes" id="UP001615550"/>
    </source>
</evidence>
<proteinExistence type="predicted"/>
<dbReference type="EMBL" id="JBGORX010000011">
    <property type="protein sequence ID" value="MFJ1269954.1"/>
    <property type="molecule type" value="Genomic_DNA"/>
</dbReference>
<comment type="caution">
    <text evidence="1">The sequence shown here is derived from an EMBL/GenBank/DDBJ whole genome shotgun (WGS) entry which is preliminary data.</text>
</comment>
<organism evidence="1 2">
    <name type="scientific">Legionella lytica</name>
    <dbReference type="NCBI Taxonomy" id="96232"/>
    <lineage>
        <taxon>Bacteria</taxon>
        <taxon>Pseudomonadati</taxon>
        <taxon>Pseudomonadota</taxon>
        <taxon>Gammaproteobacteria</taxon>
        <taxon>Legionellales</taxon>
        <taxon>Legionellaceae</taxon>
        <taxon>Legionella</taxon>
    </lineage>
</organism>
<evidence type="ECO:0000313" key="1">
    <source>
        <dbReference type="EMBL" id="MFJ1269954.1"/>
    </source>
</evidence>
<protein>
    <recommendedName>
        <fullName evidence="3">DUF883 domain-containing protein</fullName>
    </recommendedName>
</protein>
<evidence type="ECO:0008006" key="3">
    <source>
        <dbReference type="Google" id="ProtNLM"/>
    </source>
</evidence>
<gene>
    <name evidence="1" type="ORF">ACD661_15450</name>
</gene>
<accession>A0ABW8DEH3</accession>
<sequence>MDWRRIKKKQHGLAVPIYNSLNIFSEIEIMDNFNHFKDEVNDNVEDMLEKAKEKTECISDAIKKQACDAQKNIESNYDDLVEQIKEKPIASILIAAGVGYLVSKFLR</sequence>
<dbReference type="RefSeq" id="WP_400188766.1">
    <property type="nucleotide sequence ID" value="NZ_JBGORX010000011.1"/>
</dbReference>
<dbReference type="Proteomes" id="UP001615550">
    <property type="component" value="Unassembled WGS sequence"/>
</dbReference>
<keyword evidence="2" id="KW-1185">Reference proteome</keyword>
<reference evidence="1 2" key="1">
    <citation type="submission" date="2024-08" db="EMBL/GenBank/DDBJ databases">
        <title>Draft Genome Sequence of Legionella lytica strain DSB2004, Isolated From a Fire Sprinkler System.</title>
        <authorList>
            <person name="Everhart A.D."/>
            <person name="Kidane D.T."/>
            <person name="Farone A.L."/>
            <person name="Farone M.B."/>
        </authorList>
    </citation>
    <scope>NUCLEOTIDE SEQUENCE [LARGE SCALE GENOMIC DNA]</scope>
    <source>
        <strain evidence="1 2">DSB2004</strain>
    </source>
</reference>
<name>A0ABW8DEH3_9GAMM</name>